<accession>A0ACC0WDA1</accession>
<evidence type="ECO:0000313" key="1">
    <source>
        <dbReference type="EMBL" id="KAI9916724.1"/>
    </source>
</evidence>
<proteinExistence type="predicted"/>
<reference evidence="1 2" key="1">
    <citation type="journal article" date="2022" name="bioRxiv">
        <title>The genome of the oomycete Peronosclerospora sorghi, a cosmopolitan pathogen of maize and sorghum, is inflated with dispersed pseudogenes.</title>
        <authorList>
            <person name="Fletcher K."/>
            <person name="Martin F."/>
            <person name="Isakeit T."/>
            <person name="Cavanaugh K."/>
            <person name="Magill C."/>
            <person name="Michelmore R."/>
        </authorList>
    </citation>
    <scope>NUCLEOTIDE SEQUENCE [LARGE SCALE GENOMIC DNA]</scope>
    <source>
        <strain evidence="1">P6</strain>
    </source>
</reference>
<name>A0ACC0WDA1_9STRA</name>
<protein>
    <submittedName>
        <fullName evidence="1">Uncharacterized protein</fullName>
    </submittedName>
</protein>
<gene>
    <name evidence="1" type="ORF">PsorP6_017920</name>
</gene>
<dbReference type="Proteomes" id="UP001163321">
    <property type="component" value="Chromosome 2"/>
</dbReference>
<evidence type="ECO:0000313" key="2">
    <source>
        <dbReference type="Proteomes" id="UP001163321"/>
    </source>
</evidence>
<sequence>MQDESIESIYDTLKQCACISKWDGGIGISMHIIRATNSYIRGTNGSSNCIIPMLRVFNDTTRYVDQGGGKQKGTFPIYLEPWHADLLEFLELRKNHGNELHRARDLFYALWMGAHLQFKGQEYGEEIARLDVANTECNEACKVVTQDKLPTSLLQSAQALQRVVREHLEAAKKDNANMYFENVPNFSDLPVVGKVAMVKPLVFTKEGMEKEFGGLDHFEQYVPKEILHRMLCSAIQDFWHMVWQCDVHVVLMITDFVERKRLKADMYWNSRLNQAMDFNGVYVSLENETQSSVHSGIIVKRFKISSNCEGKPGDLALSWPDHGVLQDFQVIAPMLEAMNNYQCEVSGRFKWMRDAGIGRSGTFIAIEYILLKKLHQALLDKSKTVEERKGAIQHAMDIPRVVHRLRSQRTGMVQTPVLICIQLFYNVHLLTRLRGAL</sequence>
<keyword evidence="2" id="KW-1185">Reference proteome</keyword>
<organism evidence="1 2">
    <name type="scientific">Peronosclerospora sorghi</name>
    <dbReference type="NCBI Taxonomy" id="230839"/>
    <lineage>
        <taxon>Eukaryota</taxon>
        <taxon>Sar</taxon>
        <taxon>Stramenopiles</taxon>
        <taxon>Oomycota</taxon>
        <taxon>Peronosporomycetes</taxon>
        <taxon>Peronosporales</taxon>
        <taxon>Peronosporaceae</taxon>
        <taxon>Peronosclerospora</taxon>
    </lineage>
</organism>
<dbReference type="EMBL" id="CM047581">
    <property type="protein sequence ID" value="KAI9916724.1"/>
    <property type="molecule type" value="Genomic_DNA"/>
</dbReference>
<comment type="caution">
    <text evidence="1">The sequence shown here is derived from an EMBL/GenBank/DDBJ whole genome shotgun (WGS) entry which is preliminary data.</text>
</comment>